<protein>
    <recommendedName>
        <fullName evidence="3">tRNA1(Val) A37 N6-methylase TrmN6</fullName>
    </recommendedName>
</protein>
<sequence>MNPDDHTYASAVVRSQKIHKRKAADFYPTPPDVTVALLRWLNLAYGTKVWEPACGDGAMSRVLMEYVGESNVLASDLREDSGFGRGGVNFLKCVPRVATTYSPDWIITNPPFDVAAAFIEKALSFTDNVAMLLKSQYWHAKSRIHLFERHPPSWVLPLTWRPAFLELERGTSPLMDVSWMVWRKGETETRFEPIRRPSAREMSRLSFDIPELSQLLG</sequence>
<dbReference type="SUPFAM" id="SSF53335">
    <property type="entry name" value="S-adenosyl-L-methionine-dependent methyltransferases"/>
    <property type="match status" value="1"/>
</dbReference>
<reference evidence="1 2" key="1">
    <citation type="submission" date="2018-04" db="EMBL/GenBank/DDBJ databases">
        <title>Genomic Encyclopedia of Archaeal and Bacterial Type Strains, Phase II (KMG-II): from individual species to whole genera.</title>
        <authorList>
            <person name="Goeker M."/>
        </authorList>
    </citation>
    <scope>NUCLEOTIDE SEQUENCE [LARGE SCALE GENOMIC DNA]</scope>
    <source>
        <strain evidence="1 2">DSM 21823</strain>
    </source>
</reference>
<name>A0A2T6AZ34_9RHOB</name>
<dbReference type="EMBL" id="QBKP01000008">
    <property type="protein sequence ID" value="PTX49074.1"/>
    <property type="molecule type" value="Genomic_DNA"/>
</dbReference>
<organism evidence="1 2">
    <name type="scientific">Gemmobacter caeni</name>
    <dbReference type="NCBI Taxonomy" id="589035"/>
    <lineage>
        <taxon>Bacteria</taxon>
        <taxon>Pseudomonadati</taxon>
        <taxon>Pseudomonadota</taxon>
        <taxon>Alphaproteobacteria</taxon>
        <taxon>Rhodobacterales</taxon>
        <taxon>Paracoccaceae</taxon>
        <taxon>Gemmobacter</taxon>
    </lineage>
</organism>
<evidence type="ECO:0008006" key="3">
    <source>
        <dbReference type="Google" id="ProtNLM"/>
    </source>
</evidence>
<dbReference type="Gene3D" id="3.40.50.150">
    <property type="entry name" value="Vaccinia Virus protein VP39"/>
    <property type="match status" value="1"/>
</dbReference>
<comment type="caution">
    <text evidence="1">The sequence shown here is derived from an EMBL/GenBank/DDBJ whole genome shotgun (WGS) entry which is preliminary data.</text>
</comment>
<dbReference type="InterPro" id="IPR029063">
    <property type="entry name" value="SAM-dependent_MTases_sf"/>
</dbReference>
<dbReference type="AlphaFoldDB" id="A0A2T6AZ34"/>
<gene>
    <name evidence="1" type="ORF">C8N34_108184</name>
</gene>
<evidence type="ECO:0000313" key="1">
    <source>
        <dbReference type="EMBL" id="PTX49074.1"/>
    </source>
</evidence>
<evidence type="ECO:0000313" key="2">
    <source>
        <dbReference type="Proteomes" id="UP000244224"/>
    </source>
</evidence>
<accession>A0A2T6AZ34</accession>
<proteinExistence type="predicted"/>
<dbReference type="Proteomes" id="UP000244224">
    <property type="component" value="Unassembled WGS sequence"/>
</dbReference>
<keyword evidence="2" id="KW-1185">Reference proteome</keyword>